<proteinExistence type="predicted"/>
<evidence type="ECO:0000313" key="1">
    <source>
        <dbReference type="EMBL" id="CAA9478233.1"/>
    </source>
</evidence>
<dbReference type="AlphaFoldDB" id="A0A6J4RXG8"/>
<gene>
    <name evidence="1" type="ORF">AVDCRST_MAG13-999</name>
</gene>
<protein>
    <submittedName>
        <fullName evidence="1">Uncharacterized protein</fullName>
    </submittedName>
</protein>
<dbReference type="EMBL" id="CADCVO010000150">
    <property type="protein sequence ID" value="CAA9478233.1"/>
    <property type="molecule type" value="Genomic_DNA"/>
</dbReference>
<reference evidence="1" key="1">
    <citation type="submission" date="2020-02" db="EMBL/GenBank/DDBJ databases">
        <authorList>
            <person name="Meier V. D."/>
        </authorList>
    </citation>
    <scope>NUCLEOTIDE SEQUENCE</scope>
    <source>
        <strain evidence="1">AVDCRST_MAG13</strain>
    </source>
</reference>
<organism evidence="1">
    <name type="scientific">uncultured Solirubrobacteraceae bacterium</name>
    <dbReference type="NCBI Taxonomy" id="1162706"/>
    <lineage>
        <taxon>Bacteria</taxon>
        <taxon>Bacillati</taxon>
        <taxon>Actinomycetota</taxon>
        <taxon>Thermoleophilia</taxon>
        <taxon>Solirubrobacterales</taxon>
        <taxon>Solirubrobacteraceae</taxon>
        <taxon>environmental samples</taxon>
    </lineage>
</organism>
<sequence length="80" mass="8466">MSATSAGGSCGTPLAAELGLRPGMAAAWLEVLAERLPALREAIRPAGMAWIAWPKRASRVPTTVTEDVVGSWRCRSAWST</sequence>
<name>A0A6J4RXG8_9ACTN</name>
<accession>A0A6J4RXG8</accession>